<feature type="domain" description="HigA2-like helix-turn-helix" evidence="2">
    <location>
        <begin position="19"/>
        <end position="98"/>
    </location>
</feature>
<dbReference type="Pfam" id="PF13744">
    <property type="entry name" value="HTH_37"/>
    <property type="match status" value="1"/>
</dbReference>
<sequence>MMKQRVMDGAGPREKSGQVVADPGLQGVDRFQIKSGLVQAIAWTMQHRSLTQQAMAEISGIARPRLSLALRGDFSQLSERKLMDALTRLGFDIEIKVKRTRKAQGVRQLVLS</sequence>
<accession>A1WE05</accession>
<proteinExistence type="predicted"/>
<dbReference type="InterPro" id="IPR010982">
    <property type="entry name" value="Lambda_DNA-bd_dom_sf"/>
</dbReference>
<feature type="region of interest" description="Disordered" evidence="1">
    <location>
        <begin position="1"/>
        <end position="21"/>
    </location>
</feature>
<dbReference type="Gene3D" id="1.10.260.40">
    <property type="entry name" value="lambda repressor-like DNA-binding domains"/>
    <property type="match status" value="1"/>
</dbReference>
<protein>
    <submittedName>
        <fullName evidence="3">Transcriptional regulator, XRE family</fullName>
    </submittedName>
</protein>
<evidence type="ECO:0000313" key="3">
    <source>
        <dbReference type="EMBL" id="ABM55862.1"/>
    </source>
</evidence>
<dbReference type="KEGG" id="vei:Veis_0069"/>
<reference evidence="4" key="1">
    <citation type="submission" date="2006-12" db="EMBL/GenBank/DDBJ databases">
        <title>Complete sequence of chromosome 1 of Verminephrobacter eiseniae EF01-2.</title>
        <authorList>
            <person name="Copeland A."/>
            <person name="Lucas S."/>
            <person name="Lapidus A."/>
            <person name="Barry K."/>
            <person name="Detter J.C."/>
            <person name="Glavina del Rio T."/>
            <person name="Dalin E."/>
            <person name="Tice H."/>
            <person name="Pitluck S."/>
            <person name="Chertkov O."/>
            <person name="Brettin T."/>
            <person name="Bruce D."/>
            <person name="Han C."/>
            <person name="Tapia R."/>
            <person name="Gilna P."/>
            <person name="Schmutz J."/>
            <person name="Larimer F."/>
            <person name="Land M."/>
            <person name="Hauser L."/>
            <person name="Kyrpides N."/>
            <person name="Kim E."/>
            <person name="Stahl D."/>
            <person name="Richardson P."/>
        </authorList>
    </citation>
    <scope>NUCLEOTIDE SEQUENCE [LARGE SCALE GENOMIC DNA]</scope>
    <source>
        <strain evidence="4">EF01-2</strain>
    </source>
</reference>
<dbReference type="STRING" id="391735.Veis_0069"/>
<dbReference type="GO" id="GO:0003677">
    <property type="term" value="F:DNA binding"/>
    <property type="evidence" value="ECO:0007669"/>
    <property type="project" value="InterPro"/>
</dbReference>
<evidence type="ECO:0000313" key="4">
    <source>
        <dbReference type="Proteomes" id="UP000000374"/>
    </source>
</evidence>
<name>A1WE05_VEREI</name>
<dbReference type="eggNOG" id="COG5606">
    <property type="taxonomic scope" value="Bacteria"/>
</dbReference>
<keyword evidence="4" id="KW-1185">Reference proteome</keyword>
<dbReference type="Proteomes" id="UP000000374">
    <property type="component" value="Chromosome"/>
</dbReference>
<gene>
    <name evidence="3" type="ordered locus">Veis_0069</name>
</gene>
<dbReference type="SUPFAM" id="SSF47413">
    <property type="entry name" value="lambda repressor-like DNA-binding domains"/>
    <property type="match status" value="1"/>
</dbReference>
<dbReference type="AlphaFoldDB" id="A1WE05"/>
<dbReference type="InterPro" id="IPR039554">
    <property type="entry name" value="HigA2-like_HTH"/>
</dbReference>
<dbReference type="GeneID" id="76458828"/>
<evidence type="ECO:0000256" key="1">
    <source>
        <dbReference type="SAM" id="MobiDB-lite"/>
    </source>
</evidence>
<dbReference type="RefSeq" id="WP_011807881.1">
    <property type="nucleotide sequence ID" value="NC_008786.1"/>
</dbReference>
<organism evidence="3 4">
    <name type="scientific">Verminephrobacter eiseniae (strain EF01-2)</name>
    <dbReference type="NCBI Taxonomy" id="391735"/>
    <lineage>
        <taxon>Bacteria</taxon>
        <taxon>Pseudomonadati</taxon>
        <taxon>Pseudomonadota</taxon>
        <taxon>Betaproteobacteria</taxon>
        <taxon>Burkholderiales</taxon>
        <taxon>Comamonadaceae</taxon>
        <taxon>Verminephrobacter</taxon>
    </lineage>
</organism>
<dbReference type="EMBL" id="CP000542">
    <property type="protein sequence ID" value="ABM55862.1"/>
    <property type="molecule type" value="Genomic_DNA"/>
</dbReference>
<dbReference type="HOGENOM" id="CLU_163934_0_0_4"/>
<evidence type="ECO:0000259" key="2">
    <source>
        <dbReference type="Pfam" id="PF13744"/>
    </source>
</evidence>